<dbReference type="HOGENOM" id="CLU_693064_0_0_1"/>
<evidence type="ECO:0008006" key="5">
    <source>
        <dbReference type="Google" id="ProtNLM"/>
    </source>
</evidence>
<evidence type="ECO:0000313" key="4">
    <source>
        <dbReference type="Proteomes" id="UP000014760"/>
    </source>
</evidence>
<sequence length="398" mass="44460">MQKGFFVLLVLPVALRALRLWIAEVDPIRDRVQIEEQESERVDILQSPGDASYERKPQGRYRRSIIGLFYLDSSQLTQGTRGSYKRVKRVAGCLIKGKKYEIGEKWKVNRGVKSYVCTCPKNFSNTKRVKCKRQKPACQVGGEFIEEGHAKNITVTGVVFICSCNSSKAKCLQEDQSCKTADGATYGIGEYFDVRMDGFLQNCVCRTGNNSSSNAPKLPYSECQQLNEETSTVAYAGHEEKTEVNGVCKLPDGRHVTRGLHAVVVNYIHYDCMCTAAYVKCEKYNAESDYGYAGNGTKNGNVTVKPNGGKEITCLLPDHRSIRLGVNIVIVYGDRTYECICEDTFDRKASCKYVHIVGNDTAHYVLKVQVNLNSGTWSKLIIGDDNGTERVILIFVII</sequence>
<dbReference type="EMBL" id="KB291799">
    <property type="protein sequence ID" value="ELU18733.1"/>
    <property type="molecule type" value="Genomic_DNA"/>
</dbReference>
<protein>
    <recommendedName>
        <fullName evidence="5">VWFD domain-containing protein</fullName>
    </recommendedName>
</protein>
<reference evidence="3" key="3">
    <citation type="submission" date="2015-06" db="UniProtKB">
        <authorList>
            <consortium name="EnsemblMetazoa"/>
        </authorList>
    </citation>
    <scope>IDENTIFICATION</scope>
</reference>
<dbReference type="EMBL" id="AMQN01000510">
    <property type="status" value="NOT_ANNOTATED_CDS"/>
    <property type="molecule type" value="Genomic_DNA"/>
</dbReference>
<accession>R7VIS7</accession>
<proteinExistence type="predicted"/>
<dbReference type="AlphaFoldDB" id="R7VIS7"/>
<organism evidence="2">
    <name type="scientific">Capitella teleta</name>
    <name type="common">Polychaete worm</name>
    <dbReference type="NCBI Taxonomy" id="283909"/>
    <lineage>
        <taxon>Eukaryota</taxon>
        <taxon>Metazoa</taxon>
        <taxon>Spiralia</taxon>
        <taxon>Lophotrochozoa</taxon>
        <taxon>Annelida</taxon>
        <taxon>Polychaeta</taxon>
        <taxon>Sedentaria</taxon>
        <taxon>Scolecida</taxon>
        <taxon>Capitellidae</taxon>
        <taxon>Capitella</taxon>
    </lineage>
</organism>
<reference evidence="4" key="1">
    <citation type="submission" date="2012-12" db="EMBL/GenBank/DDBJ databases">
        <authorList>
            <person name="Hellsten U."/>
            <person name="Grimwood J."/>
            <person name="Chapman J.A."/>
            <person name="Shapiro H."/>
            <person name="Aerts A."/>
            <person name="Otillar R.P."/>
            <person name="Terry A.Y."/>
            <person name="Boore J.L."/>
            <person name="Simakov O."/>
            <person name="Marletaz F."/>
            <person name="Cho S.-J."/>
            <person name="Edsinger-Gonzales E."/>
            <person name="Havlak P."/>
            <person name="Kuo D.-H."/>
            <person name="Larsson T."/>
            <person name="Lv J."/>
            <person name="Arendt D."/>
            <person name="Savage R."/>
            <person name="Osoegawa K."/>
            <person name="de Jong P."/>
            <person name="Lindberg D.R."/>
            <person name="Seaver E.C."/>
            <person name="Weisblat D.A."/>
            <person name="Putnam N.H."/>
            <person name="Grigoriev I.V."/>
            <person name="Rokhsar D.S."/>
        </authorList>
    </citation>
    <scope>NUCLEOTIDE SEQUENCE</scope>
    <source>
        <strain evidence="4">I ESC-2004</strain>
    </source>
</reference>
<dbReference type="EnsemblMetazoa" id="CapteT218459">
    <property type="protein sequence ID" value="CapteP218459"/>
    <property type="gene ID" value="CapteG218459"/>
</dbReference>
<evidence type="ECO:0000313" key="3">
    <source>
        <dbReference type="EnsemblMetazoa" id="CapteP218459"/>
    </source>
</evidence>
<feature type="chain" id="PRO_5008789089" description="VWFD domain-containing protein" evidence="1">
    <location>
        <begin position="18"/>
        <end position="398"/>
    </location>
</feature>
<dbReference type="Proteomes" id="UP000014760">
    <property type="component" value="Unassembled WGS sequence"/>
</dbReference>
<feature type="signal peptide" evidence="1">
    <location>
        <begin position="1"/>
        <end position="17"/>
    </location>
</feature>
<evidence type="ECO:0000256" key="1">
    <source>
        <dbReference type="SAM" id="SignalP"/>
    </source>
</evidence>
<gene>
    <name evidence="2" type="ORF">CAPTEDRAFT_218459</name>
</gene>
<keyword evidence="1" id="KW-0732">Signal</keyword>
<evidence type="ECO:0000313" key="2">
    <source>
        <dbReference type="EMBL" id="ELU18733.1"/>
    </source>
</evidence>
<keyword evidence="4" id="KW-1185">Reference proteome</keyword>
<reference evidence="2 4" key="2">
    <citation type="journal article" date="2013" name="Nature">
        <title>Insights into bilaterian evolution from three spiralian genomes.</title>
        <authorList>
            <person name="Simakov O."/>
            <person name="Marletaz F."/>
            <person name="Cho S.J."/>
            <person name="Edsinger-Gonzales E."/>
            <person name="Havlak P."/>
            <person name="Hellsten U."/>
            <person name="Kuo D.H."/>
            <person name="Larsson T."/>
            <person name="Lv J."/>
            <person name="Arendt D."/>
            <person name="Savage R."/>
            <person name="Osoegawa K."/>
            <person name="de Jong P."/>
            <person name="Grimwood J."/>
            <person name="Chapman J.A."/>
            <person name="Shapiro H."/>
            <person name="Aerts A."/>
            <person name="Otillar R.P."/>
            <person name="Terry A.Y."/>
            <person name="Boore J.L."/>
            <person name="Grigoriev I.V."/>
            <person name="Lindberg D.R."/>
            <person name="Seaver E.C."/>
            <person name="Weisblat D.A."/>
            <person name="Putnam N.H."/>
            <person name="Rokhsar D.S."/>
        </authorList>
    </citation>
    <scope>NUCLEOTIDE SEQUENCE</scope>
    <source>
        <strain evidence="2 4">I ESC-2004</strain>
    </source>
</reference>
<name>R7VIS7_CAPTE</name>